<sequence>YRVAFLNLFQETDDNRKFSVQKKITQLSVDEPEMFRKRLTTDQRLTFVTRERDVWKENAQLLQTMYANIGMIL</sequence>
<name>A0A8S3BYK6_9BILA</name>
<comment type="caution">
    <text evidence="2">The sequence shown here is derived from an EMBL/GenBank/DDBJ whole genome shotgun (WGS) entry which is preliminary data.</text>
</comment>
<dbReference type="Proteomes" id="UP000681720">
    <property type="component" value="Unassembled WGS sequence"/>
</dbReference>
<feature type="non-terminal residue" evidence="2">
    <location>
        <position position="1"/>
    </location>
</feature>
<dbReference type="Proteomes" id="UP000676336">
    <property type="component" value="Unassembled WGS sequence"/>
</dbReference>
<dbReference type="AlphaFoldDB" id="A0A8S3BYK6"/>
<accession>A0A8S3BYK6</accession>
<evidence type="ECO:0000313" key="3">
    <source>
        <dbReference type="Proteomes" id="UP000676336"/>
    </source>
</evidence>
<evidence type="ECO:0000313" key="2">
    <source>
        <dbReference type="EMBL" id="CAF4864916.1"/>
    </source>
</evidence>
<reference evidence="2" key="1">
    <citation type="submission" date="2021-02" db="EMBL/GenBank/DDBJ databases">
        <authorList>
            <person name="Nowell W R."/>
        </authorList>
    </citation>
    <scope>NUCLEOTIDE SEQUENCE</scope>
</reference>
<protein>
    <submittedName>
        <fullName evidence="2">Uncharacterized protein</fullName>
    </submittedName>
</protein>
<dbReference type="EMBL" id="CAJOBJ010129847">
    <property type="protein sequence ID" value="CAF4716070.1"/>
    <property type="molecule type" value="Genomic_DNA"/>
</dbReference>
<gene>
    <name evidence="1" type="ORF">GIL414_LOCUS43650</name>
    <name evidence="2" type="ORF">SMN809_LOCUS50038</name>
</gene>
<proteinExistence type="predicted"/>
<organism evidence="2 3">
    <name type="scientific">Rotaria magnacalcarata</name>
    <dbReference type="NCBI Taxonomy" id="392030"/>
    <lineage>
        <taxon>Eukaryota</taxon>
        <taxon>Metazoa</taxon>
        <taxon>Spiralia</taxon>
        <taxon>Gnathifera</taxon>
        <taxon>Rotifera</taxon>
        <taxon>Eurotatoria</taxon>
        <taxon>Bdelloidea</taxon>
        <taxon>Philodinida</taxon>
        <taxon>Philodinidae</taxon>
        <taxon>Rotaria</taxon>
    </lineage>
</organism>
<dbReference type="EMBL" id="CAJOBI010164722">
    <property type="protein sequence ID" value="CAF4864916.1"/>
    <property type="molecule type" value="Genomic_DNA"/>
</dbReference>
<evidence type="ECO:0000313" key="1">
    <source>
        <dbReference type="EMBL" id="CAF4716070.1"/>
    </source>
</evidence>